<dbReference type="SUPFAM" id="SSF48452">
    <property type="entry name" value="TPR-like"/>
    <property type="match status" value="1"/>
</dbReference>
<evidence type="ECO:0000256" key="2">
    <source>
        <dbReference type="SAM" id="MobiDB-lite"/>
    </source>
</evidence>
<sequence>MPVPLGAQRLLAFLGLRPDGVHRGAAAEQLWPDYPSHRAAANLRSALCQGRRACHVPLIDAVGQRLRLSPAVRVDVLWIRDLARQIVDGLTPSSSDSEALIEKLTRELLPGWPDEWLHLDRERWEQMRLYSLEGLAQRLLTAQQYLPALQAALAATSIDPIRESAYRIIVEIRLAEGNVASAVRCYQHYEAYLQRELGVGPSPQMEALLQGLPCVQGDRCRQPRSAPTHVPASAPGTVHLQANGSRPRDAAATVSPRPFPHRNDGQGRGW</sequence>
<dbReference type="Pfam" id="PF03704">
    <property type="entry name" value="BTAD"/>
    <property type="match status" value="1"/>
</dbReference>
<dbReference type="PANTHER" id="PTHR35807">
    <property type="entry name" value="TRANSCRIPTIONAL REGULATOR REDD-RELATED"/>
    <property type="match status" value="1"/>
</dbReference>
<dbReference type="OrthoDB" id="5509004at2"/>
<keyword evidence="5" id="KW-1185">Reference proteome</keyword>
<dbReference type="STRING" id="67386.AQI95_40570"/>
<dbReference type="GO" id="GO:0000160">
    <property type="term" value="P:phosphorelay signal transduction system"/>
    <property type="evidence" value="ECO:0007669"/>
    <property type="project" value="UniProtKB-KW"/>
</dbReference>
<dbReference type="EMBL" id="LMWN01000068">
    <property type="protein sequence ID" value="KUM99085.1"/>
    <property type="molecule type" value="Genomic_DNA"/>
</dbReference>
<organism evidence="4 5">
    <name type="scientific">Streptomyces yokosukanensis</name>
    <dbReference type="NCBI Taxonomy" id="67386"/>
    <lineage>
        <taxon>Bacteria</taxon>
        <taxon>Bacillati</taxon>
        <taxon>Actinomycetota</taxon>
        <taxon>Actinomycetes</taxon>
        <taxon>Kitasatosporales</taxon>
        <taxon>Streptomycetaceae</taxon>
        <taxon>Streptomyces</taxon>
    </lineage>
</organism>
<proteinExistence type="predicted"/>
<evidence type="ECO:0000313" key="5">
    <source>
        <dbReference type="Proteomes" id="UP000053127"/>
    </source>
</evidence>
<dbReference type="AlphaFoldDB" id="A0A101NTL1"/>
<comment type="caution">
    <text evidence="4">The sequence shown here is derived from an EMBL/GenBank/DDBJ whole genome shotgun (WGS) entry which is preliminary data.</text>
</comment>
<protein>
    <recommendedName>
        <fullName evidence="3">Bacterial transcriptional activator domain-containing protein</fullName>
    </recommendedName>
</protein>
<dbReference type="InterPro" id="IPR005158">
    <property type="entry name" value="BTAD"/>
</dbReference>
<feature type="compositionally biased region" description="Basic and acidic residues" evidence="2">
    <location>
        <begin position="261"/>
        <end position="270"/>
    </location>
</feature>
<keyword evidence="1" id="KW-0902">Two-component regulatory system</keyword>
<evidence type="ECO:0000259" key="3">
    <source>
        <dbReference type="SMART" id="SM01043"/>
    </source>
</evidence>
<feature type="domain" description="Bacterial transcriptional activator" evidence="3">
    <location>
        <begin position="74"/>
        <end position="213"/>
    </location>
</feature>
<dbReference type="PANTHER" id="PTHR35807:SF2">
    <property type="entry name" value="TRANSCRIPTIONAL ACTIVATOR DOMAIN"/>
    <property type="match status" value="1"/>
</dbReference>
<dbReference type="InterPro" id="IPR051677">
    <property type="entry name" value="AfsR-DnrI-RedD_regulator"/>
</dbReference>
<evidence type="ECO:0000256" key="1">
    <source>
        <dbReference type="ARBA" id="ARBA00023012"/>
    </source>
</evidence>
<gene>
    <name evidence="4" type="ORF">AQI95_40570</name>
</gene>
<dbReference type="RefSeq" id="WP_067135988.1">
    <property type="nucleotide sequence ID" value="NZ_JBFACD010000015.1"/>
</dbReference>
<dbReference type="Gene3D" id="1.25.40.10">
    <property type="entry name" value="Tetratricopeptide repeat domain"/>
    <property type="match status" value="1"/>
</dbReference>
<dbReference type="SMART" id="SM01043">
    <property type="entry name" value="BTAD"/>
    <property type="match status" value="1"/>
</dbReference>
<accession>A0A101NTL1</accession>
<name>A0A101NTL1_9ACTN</name>
<dbReference type="InterPro" id="IPR011990">
    <property type="entry name" value="TPR-like_helical_dom_sf"/>
</dbReference>
<reference evidence="4 5" key="1">
    <citation type="submission" date="2015-10" db="EMBL/GenBank/DDBJ databases">
        <title>Draft genome sequence of Streptomyces yokosukanensis DSM 40224, type strain for the species Streptomyces yokosukanensis.</title>
        <authorList>
            <person name="Ruckert C."/>
            <person name="Winkler A."/>
            <person name="Kalinowski J."/>
            <person name="Kampfer P."/>
            <person name="Glaeser S."/>
        </authorList>
    </citation>
    <scope>NUCLEOTIDE SEQUENCE [LARGE SCALE GENOMIC DNA]</scope>
    <source>
        <strain evidence="4 5">DSM 40224</strain>
    </source>
</reference>
<evidence type="ECO:0000313" key="4">
    <source>
        <dbReference type="EMBL" id="KUM99085.1"/>
    </source>
</evidence>
<dbReference type="Proteomes" id="UP000053127">
    <property type="component" value="Unassembled WGS sequence"/>
</dbReference>
<feature type="region of interest" description="Disordered" evidence="2">
    <location>
        <begin position="219"/>
        <end position="270"/>
    </location>
</feature>